<reference evidence="5 6" key="2">
    <citation type="journal article" date="2011" name="J. Bacteriol.">
        <title>Complete genome sequence of strain HTCC2503T of Parvularcula bermudensis, the type species of the order "Parvularculales" in the class Alphaproteobacteria.</title>
        <authorList>
            <person name="Oh H.M."/>
            <person name="Kang I."/>
            <person name="Vergin K.L."/>
            <person name="Kang D."/>
            <person name="Rhee K.H."/>
            <person name="Giovannoni S.J."/>
            <person name="Cho J.C."/>
        </authorList>
    </citation>
    <scope>NUCLEOTIDE SEQUENCE [LARGE SCALE GENOMIC DNA]</scope>
    <source>
        <strain evidence="6">ATCC BAA-594 / HTCC2503 / KCTC 12087</strain>
    </source>
</reference>
<dbReference type="GO" id="GO:0006281">
    <property type="term" value="P:DNA repair"/>
    <property type="evidence" value="ECO:0007669"/>
    <property type="project" value="TreeGrafter"/>
</dbReference>
<dbReference type="InterPro" id="IPR023198">
    <property type="entry name" value="PGP-like_dom2"/>
</dbReference>
<organism evidence="5 6">
    <name type="scientific">Parvularcula bermudensis (strain ATCC BAA-594 / HTCC2503 / KCTC 12087)</name>
    <dbReference type="NCBI Taxonomy" id="314260"/>
    <lineage>
        <taxon>Bacteria</taxon>
        <taxon>Pseudomonadati</taxon>
        <taxon>Pseudomonadota</taxon>
        <taxon>Alphaproteobacteria</taxon>
        <taxon>Parvularculales</taxon>
        <taxon>Parvularculaceae</taxon>
        <taxon>Parvularcula</taxon>
    </lineage>
</organism>
<reference evidence="6" key="1">
    <citation type="submission" date="2010-08" db="EMBL/GenBank/DDBJ databases">
        <title>Genome sequence of Parvularcula bermudensis HTCC2503.</title>
        <authorList>
            <person name="Kang D.-M."/>
            <person name="Oh H.-M."/>
            <person name="Cho J.-C."/>
        </authorList>
    </citation>
    <scope>NUCLEOTIDE SEQUENCE [LARGE SCALE GENOMIC DNA]</scope>
    <source>
        <strain evidence="6">ATCC BAA-594 / HTCC2503 / KCTC 12087</strain>
    </source>
</reference>
<dbReference type="EC" id="3.1.3.18" evidence="4"/>
<dbReference type="NCBIfam" id="TIGR01549">
    <property type="entry name" value="HAD-SF-IA-v1"/>
    <property type="match status" value="1"/>
</dbReference>
<comment type="pathway">
    <text evidence="2">Organic acid metabolism; glycolate biosynthesis; glycolate from 2-phosphoglycolate: step 1/1.</text>
</comment>
<dbReference type="Pfam" id="PF13419">
    <property type="entry name" value="HAD_2"/>
    <property type="match status" value="1"/>
</dbReference>
<gene>
    <name evidence="5" type="ordered locus">PB2503_10414</name>
</gene>
<keyword evidence="6" id="KW-1185">Reference proteome</keyword>
<dbReference type="PANTHER" id="PTHR43434">
    <property type="entry name" value="PHOSPHOGLYCOLATE PHOSPHATASE"/>
    <property type="match status" value="1"/>
</dbReference>
<dbReference type="InterPro" id="IPR036412">
    <property type="entry name" value="HAD-like_sf"/>
</dbReference>
<evidence type="ECO:0000256" key="1">
    <source>
        <dbReference type="ARBA" id="ARBA00000830"/>
    </source>
</evidence>
<dbReference type="InterPro" id="IPR006439">
    <property type="entry name" value="HAD-SF_hydro_IA"/>
</dbReference>
<dbReference type="InterPro" id="IPR041492">
    <property type="entry name" value="HAD_2"/>
</dbReference>
<dbReference type="eggNOG" id="COG0546">
    <property type="taxonomic scope" value="Bacteria"/>
</dbReference>
<dbReference type="GO" id="GO:0008967">
    <property type="term" value="F:phosphoglycolate phosphatase activity"/>
    <property type="evidence" value="ECO:0007669"/>
    <property type="project" value="UniProtKB-EC"/>
</dbReference>
<dbReference type="InterPro" id="IPR023214">
    <property type="entry name" value="HAD_sf"/>
</dbReference>
<dbReference type="SFLD" id="SFLDG01129">
    <property type="entry name" value="C1.5:_HAD__Beta-PGM__Phosphata"/>
    <property type="match status" value="1"/>
</dbReference>
<dbReference type="HOGENOM" id="CLU_045011_19_1_5"/>
<dbReference type="SUPFAM" id="SSF56784">
    <property type="entry name" value="HAD-like"/>
    <property type="match status" value="1"/>
</dbReference>
<dbReference type="KEGG" id="pbr:PB2503_10414"/>
<dbReference type="SFLD" id="SFLDS00003">
    <property type="entry name" value="Haloacid_Dehalogenase"/>
    <property type="match status" value="1"/>
</dbReference>
<dbReference type="Gene3D" id="1.10.150.240">
    <property type="entry name" value="Putative phosphatase, domain 2"/>
    <property type="match status" value="1"/>
</dbReference>
<dbReference type="Proteomes" id="UP000001302">
    <property type="component" value="Chromosome"/>
</dbReference>
<dbReference type="EMBL" id="CP002156">
    <property type="protein sequence ID" value="ADM10134.1"/>
    <property type="molecule type" value="Genomic_DNA"/>
</dbReference>
<accession>E0TG15</accession>
<comment type="catalytic activity">
    <reaction evidence="1">
        <text>2-phosphoglycolate + H2O = glycolate + phosphate</text>
        <dbReference type="Rhea" id="RHEA:14369"/>
        <dbReference type="ChEBI" id="CHEBI:15377"/>
        <dbReference type="ChEBI" id="CHEBI:29805"/>
        <dbReference type="ChEBI" id="CHEBI:43474"/>
        <dbReference type="ChEBI" id="CHEBI:58033"/>
        <dbReference type="EC" id="3.1.3.18"/>
    </reaction>
</comment>
<dbReference type="Gene3D" id="3.40.50.1000">
    <property type="entry name" value="HAD superfamily/HAD-like"/>
    <property type="match status" value="1"/>
</dbReference>
<dbReference type="PANTHER" id="PTHR43434:SF1">
    <property type="entry name" value="PHOSPHOGLYCOLATE PHOSPHATASE"/>
    <property type="match status" value="1"/>
</dbReference>
<dbReference type="RefSeq" id="WP_013301108.1">
    <property type="nucleotide sequence ID" value="NC_014414.1"/>
</dbReference>
<dbReference type="OrthoDB" id="9797743at2"/>
<comment type="similarity">
    <text evidence="3">Belongs to the HAD-like hydrolase superfamily. CbbY/CbbZ/Gph/YieH family.</text>
</comment>
<dbReference type="GO" id="GO:0005829">
    <property type="term" value="C:cytosol"/>
    <property type="evidence" value="ECO:0007669"/>
    <property type="project" value="TreeGrafter"/>
</dbReference>
<evidence type="ECO:0000256" key="2">
    <source>
        <dbReference type="ARBA" id="ARBA00004818"/>
    </source>
</evidence>
<sequence length="231" mass="25253">MAAQFDDTLIIFDLDGTLVDSAPDLAAALNHTLKADGLAPVDPQSVRSLVGQGARALLKRGFTERGRPLEDEAEIAERQQRFLAYYDGHYADQSKPFEGVTSCLTRLQAEGARLAVCTNKPEAFAGRVIEAFGLTDFFVRIAARETYAEPKPSALPLLSLQAEMGCRRAIMVGDTETDREAARRADHYLAFALFGYGEADPPLETPREDAFDHFDTLPAVLAAFPFVRGEA</sequence>
<evidence type="ECO:0000256" key="3">
    <source>
        <dbReference type="ARBA" id="ARBA00006171"/>
    </source>
</evidence>
<evidence type="ECO:0000313" key="5">
    <source>
        <dbReference type="EMBL" id="ADM10134.1"/>
    </source>
</evidence>
<dbReference type="AlphaFoldDB" id="E0TG15"/>
<evidence type="ECO:0000313" key="6">
    <source>
        <dbReference type="Proteomes" id="UP000001302"/>
    </source>
</evidence>
<dbReference type="InterPro" id="IPR050155">
    <property type="entry name" value="HAD-like_hydrolase_sf"/>
</dbReference>
<evidence type="ECO:0000256" key="4">
    <source>
        <dbReference type="ARBA" id="ARBA00013078"/>
    </source>
</evidence>
<proteinExistence type="inferred from homology"/>
<protein>
    <recommendedName>
        <fullName evidence="4">phosphoglycolate phosphatase</fullName>
        <ecNumber evidence="4">3.1.3.18</ecNumber>
    </recommendedName>
</protein>
<dbReference type="STRING" id="314260.PB2503_10414"/>
<name>E0TG15_PARBH</name>